<evidence type="ECO:0000256" key="20">
    <source>
        <dbReference type="SAM" id="SignalP"/>
    </source>
</evidence>
<reference evidence="22" key="1">
    <citation type="submission" date="2021-12" db="EMBL/GenBank/DDBJ databases">
        <authorList>
            <person name="Martin H S."/>
        </authorList>
    </citation>
    <scope>NUCLEOTIDE SEQUENCE</scope>
</reference>
<protein>
    <recommendedName>
        <fullName evidence="14">4-hydroxybenzoate polyprenyltransferase</fullName>
        <ecNumber evidence="14">2.5.1.39</ecNumber>
    </recommendedName>
</protein>
<dbReference type="SUPFAM" id="SSF50494">
    <property type="entry name" value="Trypsin-like serine proteases"/>
    <property type="match status" value="1"/>
</dbReference>
<dbReference type="Pfam" id="PF00089">
    <property type="entry name" value="Trypsin"/>
    <property type="match status" value="1"/>
</dbReference>
<dbReference type="GO" id="GO:0008412">
    <property type="term" value="F:4-hydroxybenzoate polyprenyltransferase activity"/>
    <property type="evidence" value="ECO:0007669"/>
    <property type="project" value="UniProtKB-EC"/>
</dbReference>
<keyword evidence="5" id="KW-0831">Ubiquinone biosynthesis</keyword>
<dbReference type="NCBIfam" id="TIGR01474">
    <property type="entry name" value="ubiA_proteo"/>
    <property type="match status" value="1"/>
</dbReference>
<dbReference type="InterPro" id="IPR018114">
    <property type="entry name" value="TRYPSIN_HIS"/>
</dbReference>
<evidence type="ECO:0000256" key="16">
    <source>
        <dbReference type="ARBA" id="ARBA00050454"/>
    </source>
</evidence>
<evidence type="ECO:0000256" key="3">
    <source>
        <dbReference type="ARBA" id="ARBA00005985"/>
    </source>
</evidence>
<dbReference type="InterPro" id="IPR001254">
    <property type="entry name" value="Trypsin_dom"/>
</dbReference>
<dbReference type="GO" id="GO:0006744">
    <property type="term" value="P:ubiquinone biosynthetic process"/>
    <property type="evidence" value="ECO:0007669"/>
    <property type="project" value="UniProtKB-KW"/>
</dbReference>
<keyword evidence="10" id="KW-1015">Disulfide bond</keyword>
<dbReference type="EC" id="2.5.1.39" evidence="14"/>
<comment type="similarity">
    <text evidence="3">Belongs to the UbiA prenyltransferase family.</text>
</comment>
<comment type="cofactor">
    <cofactor evidence="1">
        <name>Mg(2+)</name>
        <dbReference type="ChEBI" id="CHEBI:18420"/>
    </cofactor>
</comment>
<dbReference type="CDD" id="cd13959">
    <property type="entry name" value="PT_UbiA_COQ2"/>
    <property type="match status" value="1"/>
</dbReference>
<organism evidence="22 23">
    <name type="scientific">Brenthis ino</name>
    <name type="common">lesser marbled fritillary</name>
    <dbReference type="NCBI Taxonomy" id="405034"/>
    <lineage>
        <taxon>Eukaryota</taxon>
        <taxon>Metazoa</taxon>
        <taxon>Ecdysozoa</taxon>
        <taxon>Arthropoda</taxon>
        <taxon>Hexapoda</taxon>
        <taxon>Insecta</taxon>
        <taxon>Pterygota</taxon>
        <taxon>Neoptera</taxon>
        <taxon>Endopterygota</taxon>
        <taxon>Lepidoptera</taxon>
        <taxon>Glossata</taxon>
        <taxon>Ditrysia</taxon>
        <taxon>Papilionoidea</taxon>
        <taxon>Nymphalidae</taxon>
        <taxon>Heliconiinae</taxon>
        <taxon>Argynnini</taxon>
        <taxon>Brenthis</taxon>
    </lineage>
</organism>
<feature type="region of interest" description="Disordered" evidence="18">
    <location>
        <begin position="103"/>
        <end position="160"/>
    </location>
</feature>
<evidence type="ECO:0000256" key="6">
    <source>
        <dbReference type="ARBA" id="ARBA00022692"/>
    </source>
</evidence>
<evidence type="ECO:0000313" key="23">
    <source>
        <dbReference type="Proteomes" id="UP000838878"/>
    </source>
</evidence>
<dbReference type="InterPro" id="IPR043504">
    <property type="entry name" value="Peptidase_S1_PA_chymotrypsin"/>
</dbReference>
<proteinExistence type="inferred from homology"/>
<evidence type="ECO:0000256" key="14">
    <source>
        <dbReference type="ARBA" id="ARBA00034524"/>
    </source>
</evidence>
<comment type="catalytic activity">
    <reaction evidence="17">
        <text>an all-trans-polyprenyl diphosphate + 4-hydroxybenzoate = a 4-hydroxy-3-(all-trans-polyprenyl)benzoate + diphosphate</text>
        <dbReference type="Rhea" id="RHEA:44504"/>
        <dbReference type="Rhea" id="RHEA-COMP:9514"/>
        <dbReference type="Rhea" id="RHEA-COMP:9564"/>
        <dbReference type="ChEBI" id="CHEBI:17879"/>
        <dbReference type="ChEBI" id="CHEBI:33019"/>
        <dbReference type="ChEBI" id="CHEBI:58914"/>
        <dbReference type="ChEBI" id="CHEBI:78396"/>
        <dbReference type="EC" id="2.5.1.39"/>
    </reaction>
    <physiologicalReaction direction="left-to-right" evidence="17">
        <dbReference type="Rhea" id="RHEA:44505"/>
    </physiologicalReaction>
</comment>
<feature type="region of interest" description="Disordered" evidence="18">
    <location>
        <begin position="559"/>
        <end position="656"/>
    </location>
</feature>
<comment type="catalytic activity">
    <reaction evidence="16">
        <text>all-trans-nonaprenyl diphosphate + 4-hydroxybenzoate = 4-hydroxy-3-(all-trans-nonaprenyl)benzoate + diphosphate</text>
        <dbReference type="Rhea" id="RHEA:17709"/>
        <dbReference type="ChEBI" id="CHEBI:17879"/>
        <dbReference type="ChEBI" id="CHEBI:33019"/>
        <dbReference type="ChEBI" id="CHEBI:58391"/>
        <dbReference type="ChEBI" id="CHEBI:84502"/>
        <dbReference type="EC" id="2.5.1.39"/>
    </reaction>
    <physiologicalReaction direction="left-to-right" evidence="16">
        <dbReference type="Rhea" id="RHEA:17710"/>
    </physiologicalReaction>
</comment>
<dbReference type="Proteomes" id="UP000838878">
    <property type="component" value="Chromosome 9"/>
</dbReference>
<keyword evidence="9 19" id="KW-0472">Membrane</keyword>
<evidence type="ECO:0000256" key="1">
    <source>
        <dbReference type="ARBA" id="ARBA00001946"/>
    </source>
</evidence>
<evidence type="ECO:0000256" key="12">
    <source>
        <dbReference type="ARBA" id="ARBA00023229"/>
    </source>
</evidence>
<feature type="domain" description="Peptidase S1" evidence="21">
    <location>
        <begin position="308"/>
        <end position="548"/>
    </location>
</feature>
<keyword evidence="7 20" id="KW-0732">Signal</keyword>
<feature type="compositionally biased region" description="Low complexity" evidence="18">
    <location>
        <begin position="1201"/>
        <end position="1219"/>
    </location>
</feature>
<feature type="compositionally biased region" description="Polar residues" evidence="18">
    <location>
        <begin position="146"/>
        <end position="160"/>
    </location>
</feature>
<dbReference type="FunFam" id="2.40.10.10:FF:000028">
    <property type="entry name" value="Serine protease easter"/>
    <property type="match status" value="1"/>
</dbReference>
<feature type="compositionally biased region" description="Basic and acidic residues" evidence="18">
    <location>
        <begin position="1189"/>
        <end position="1199"/>
    </location>
</feature>
<evidence type="ECO:0000256" key="17">
    <source>
        <dbReference type="ARBA" id="ARBA00051182"/>
    </source>
</evidence>
<feature type="region of interest" description="Disordered" evidence="18">
    <location>
        <begin position="479"/>
        <end position="506"/>
    </location>
</feature>
<feature type="transmembrane region" description="Helical" evidence="19">
    <location>
        <begin position="1480"/>
        <end position="1501"/>
    </location>
</feature>
<dbReference type="GO" id="GO:0008299">
    <property type="term" value="P:isoprenoid biosynthetic process"/>
    <property type="evidence" value="ECO:0007669"/>
    <property type="project" value="UniProtKB-KW"/>
</dbReference>
<feature type="transmembrane region" description="Helical" evidence="19">
    <location>
        <begin position="1507"/>
        <end position="1525"/>
    </location>
</feature>
<comment type="subcellular location">
    <subcellularLocation>
        <location evidence="2">Membrane</location>
        <topology evidence="2">Multi-pass membrane protein</topology>
    </subcellularLocation>
</comment>
<evidence type="ECO:0000256" key="10">
    <source>
        <dbReference type="ARBA" id="ARBA00023157"/>
    </source>
</evidence>
<dbReference type="InterPro" id="IPR044878">
    <property type="entry name" value="UbiA_sf"/>
</dbReference>
<keyword evidence="4" id="KW-0808">Transferase</keyword>
<dbReference type="Gene3D" id="2.40.10.10">
    <property type="entry name" value="Trypsin-like serine proteases"/>
    <property type="match status" value="1"/>
</dbReference>
<evidence type="ECO:0000256" key="11">
    <source>
        <dbReference type="ARBA" id="ARBA00023180"/>
    </source>
</evidence>
<feature type="signal peptide" evidence="20">
    <location>
        <begin position="1"/>
        <end position="19"/>
    </location>
</feature>
<dbReference type="HAMAP" id="MF_01635">
    <property type="entry name" value="UbiA"/>
    <property type="match status" value="1"/>
</dbReference>
<dbReference type="InterPro" id="IPR000537">
    <property type="entry name" value="UbiA_prenyltransferase"/>
</dbReference>
<dbReference type="EMBL" id="OV170229">
    <property type="protein sequence ID" value="CAH0731206.1"/>
    <property type="molecule type" value="Genomic_DNA"/>
</dbReference>
<dbReference type="PRINTS" id="PR00722">
    <property type="entry name" value="CHYMOTRYPSIN"/>
</dbReference>
<dbReference type="GO" id="GO:0006508">
    <property type="term" value="P:proteolysis"/>
    <property type="evidence" value="ECO:0007669"/>
    <property type="project" value="InterPro"/>
</dbReference>
<evidence type="ECO:0000259" key="21">
    <source>
        <dbReference type="PROSITE" id="PS50240"/>
    </source>
</evidence>
<dbReference type="GO" id="GO:0004252">
    <property type="term" value="F:serine-type endopeptidase activity"/>
    <property type="evidence" value="ECO:0007669"/>
    <property type="project" value="InterPro"/>
</dbReference>
<evidence type="ECO:0000313" key="22">
    <source>
        <dbReference type="EMBL" id="CAH0731206.1"/>
    </source>
</evidence>
<dbReference type="OrthoDB" id="7421764at2759"/>
<keyword evidence="12" id="KW-0414">Isoprene biosynthesis</keyword>
<dbReference type="PROSITE" id="PS00134">
    <property type="entry name" value="TRYPSIN_HIS"/>
    <property type="match status" value="1"/>
</dbReference>
<keyword evidence="23" id="KW-1185">Reference proteome</keyword>
<feature type="compositionally biased region" description="Low complexity" evidence="18">
    <location>
        <begin position="568"/>
        <end position="656"/>
    </location>
</feature>
<evidence type="ECO:0000256" key="5">
    <source>
        <dbReference type="ARBA" id="ARBA00022688"/>
    </source>
</evidence>
<feature type="compositionally biased region" description="Low complexity" evidence="18">
    <location>
        <begin position="679"/>
        <end position="703"/>
    </location>
</feature>
<keyword evidence="8 19" id="KW-1133">Transmembrane helix</keyword>
<comment type="catalytic activity">
    <reaction evidence="15">
        <text>all-trans-decaprenyl diphosphate + 4-hydroxybenzoate = 4-hydroxy-3-(all-trans-decaprenyl)benzoate + diphosphate</text>
        <dbReference type="Rhea" id="RHEA:44564"/>
        <dbReference type="ChEBI" id="CHEBI:17879"/>
        <dbReference type="ChEBI" id="CHEBI:33019"/>
        <dbReference type="ChEBI" id="CHEBI:60721"/>
        <dbReference type="ChEBI" id="CHEBI:84503"/>
        <dbReference type="EC" id="2.5.1.39"/>
    </reaction>
    <physiologicalReaction direction="left-to-right" evidence="15">
        <dbReference type="Rhea" id="RHEA:44565"/>
    </physiologicalReaction>
</comment>
<dbReference type="InterPro" id="IPR006370">
    <property type="entry name" value="HB_polyprenyltransferase-like"/>
</dbReference>
<feature type="region of interest" description="Disordered" evidence="18">
    <location>
        <begin position="1175"/>
        <end position="1229"/>
    </location>
</feature>
<keyword evidence="11" id="KW-0325">Glycoprotein</keyword>
<evidence type="ECO:0000256" key="9">
    <source>
        <dbReference type="ARBA" id="ARBA00023136"/>
    </source>
</evidence>
<feature type="compositionally biased region" description="Polar residues" evidence="18">
    <location>
        <begin position="668"/>
        <end position="678"/>
    </location>
</feature>
<keyword evidence="6 19" id="KW-0812">Transmembrane</keyword>
<evidence type="ECO:0000256" key="2">
    <source>
        <dbReference type="ARBA" id="ARBA00004141"/>
    </source>
</evidence>
<feature type="compositionally biased region" description="Polar residues" evidence="18">
    <location>
        <begin position="227"/>
        <end position="236"/>
    </location>
</feature>
<dbReference type="InterPro" id="IPR001314">
    <property type="entry name" value="Peptidase_S1A"/>
</dbReference>
<name>A0A8J9YMU5_9NEOP</name>
<feature type="compositionally biased region" description="Polar residues" evidence="18">
    <location>
        <begin position="704"/>
        <end position="713"/>
    </location>
</feature>
<feature type="region of interest" description="Disordered" evidence="18">
    <location>
        <begin position="668"/>
        <end position="717"/>
    </location>
</feature>
<dbReference type="SMART" id="SM00020">
    <property type="entry name" value="Tryp_SPc"/>
    <property type="match status" value="1"/>
</dbReference>
<dbReference type="PANTHER" id="PTHR11048:SF28">
    <property type="entry name" value="4-HYDROXYBENZOATE POLYPRENYLTRANSFERASE, MITOCHONDRIAL"/>
    <property type="match status" value="1"/>
</dbReference>
<gene>
    <name evidence="22" type="ORF">BINO364_LOCUS16106</name>
</gene>
<dbReference type="FunFam" id="1.10.357.140:FF:000003">
    <property type="entry name" value="4-hydroxybenzoate polyprenyltransferase, mitochondrial"/>
    <property type="match status" value="1"/>
</dbReference>
<evidence type="ECO:0000256" key="4">
    <source>
        <dbReference type="ARBA" id="ARBA00022679"/>
    </source>
</evidence>
<dbReference type="Pfam" id="PF01040">
    <property type="entry name" value="UbiA"/>
    <property type="match status" value="1"/>
</dbReference>
<feature type="region of interest" description="Disordered" evidence="18">
    <location>
        <begin position="212"/>
        <end position="236"/>
    </location>
</feature>
<evidence type="ECO:0000256" key="19">
    <source>
        <dbReference type="SAM" id="Phobius"/>
    </source>
</evidence>
<evidence type="ECO:0000256" key="15">
    <source>
        <dbReference type="ARBA" id="ARBA00049890"/>
    </source>
</evidence>
<feature type="non-terminal residue" evidence="22">
    <location>
        <position position="1610"/>
    </location>
</feature>
<feature type="transmembrane region" description="Helical" evidence="19">
    <location>
        <begin position="1440"/>
        <end position="1468"/>
    </location>
</feature>
<dbReference type="Gene3D" id="1.10.357.140">
    <property type="entry name" value="UbiA prenyltransferase"/>
    <property type="match status" value="1"/>
</dbReference>
<comment type="similarity">
    <text evidence="13">Belongs to the peptidase S1 family. CLIP subfamily.</text>
</comment>
<evidence type="ECO:0000256" key="18">
    <source>
        <dbReference type="SAM" id="MobiDB-lite"/>
    </source>
</evidence>
<dbReference type="InterPro" id="IPR039653">
    <property type="entry name" value="Prenyltransferase"/>
</dbReference>
<accession>A0A8J9YMU5</accession>
<evidence type="ECO:0000256" key="7">
    <source>
        <dbReference type="ARBA" id="ARBA00022729"/>
    </source>
</evidence>
<dbReference type="GO" id="GO:0005743">
    <property type="term" value="C:mitochondrial inner membrane"/>
    <property type="evidence" value="ECO:0007669"/>
    <property type="project" value="TreeGrafter"/>
</dbReference>
<sequence>MVRAIHALLILAVVTDVRSQLFDFFAFQPVHSTTRSYFQDFTTKRPKMASKVTRHNSRTESTTKKSSIYFNIEDSAFNKLKQKENGAIVFDFFTTTSRPIRKTIKSTTENSARGTSRSSTSNTSRDKNLKITNHRDVDVTGIDISRPSQSIKNSDSTNQASLSLSQNFNNHRQSYDNNERNTVINYETARPNIYYDNRKYYTTQVPFTSRPGVRPLVTNGPPITNRPPKSSFSISSQDDAISPELIIGPNEDYMNSVEKKRYIEMAEKMCDEYKFLDIKQVQVIPLVPSPEVVKINVSKCTPTSIPLVVGGKVVTIKEFPHMALLGWTRMQSGGYAWKCGGSLISNQYVLTAAHCAYQDKDETVVLGAPRAVQLGSSYLDDPGALVVKVAAVIRHPKYKLPRSYYDISLVKLATTVTFSDVIKPACLGVPPPPGSSVIATGWGKTEFGGDVSQELRSVSISVWEMDECYNVLGTSRKLPNGPSSDSQICAGEKKGGKDTCQGDSGGPAQIQDGCSWRVVAVTSLGRSCGAPHTPALYAKVQIPFVSAVAFGGKGSGNNRGTVSNEFSNNQQNNNNYQQNNNNYQQNNNNYQQNNNNYQQNNNNYQQNNNNNYNQNQQNTQWNTNFNNKNQNQQNNGWDTQSNQQNNNRNQNQHNIWNPATEPTVQWNNQNINQGTGNVYSNQNGYSNQQSNNQQYNRGQNQGYTTKKPSNQGYYNDYGLEPYQSDQPYYSDVLSPYLEAHFSNTISEINKKHLVNIIKTLNEEKDDIRDKRNKDDLNDEEKEKILQEILWLLKKNYNAAKQYSEAYYNPLHTGARLHFIKNPEVLEEYKNYLRTQNDLLSNLQSQDETFDNFEKRSLKDDLMYLKKSAISYRDSLGRSASDIDNIGTNQEFIQTRKDNFKRTKISREEKYEDDSLDIQNKKKFNTNNKRQSGFRDKIKKNNIDFDSDSNPDNRNKVIKNVNPRDLEMALNEKPKKINHLPPTSYLKKIYIKTVQNKVNPLPKFNYRKPKKDELFSFGRTSIPFVVFTITCECRKYDLEQEAHKLYDESFSAVVHRFRKTPEYLAILQDEFIKMKNGFLMVQEMIMTSYKDQLEKAVLKELKMNFSRNFRVAAADYNNNLKPKKKKPHESHIAGLDYYPLLHSVLSVAERNRMRDIGYEYSGKMIHELMQRWLPDDSDKVSNKLPGGGHQPEKTTTEHMHKVTTTTTTEEPEHYTTSTSTLAGPHHHHHQSTAAPETIIYAHFLLVRWRPRKMLYPILNTYKPFVKHAIRQLIKQHKSRSFKYLYINNQRNLNIRIYSTQSDHHRQKAIIETSAPKLVIEKLNEKVLPGGKSNLHLVWKDKIDPYIKLSRWDRPIGVYLLYWPCSWSIALGSIPGTVPLSSTLQTAALFLIGAGLMRGAGCTINDLWDRDVDAQVERTKNRPLVSGTISGKQAVGFLALQLSLALGVLLQLNCYSVILGASSMALVITYPLAKRFTNYPQIFLGATFNWGALLGYSAINGYIETSVCLPLYFSALAWTVLYDTIYAHQDKIDDARLGIKSTALTFGEHTKPALTAALIASLTGFTMAGQSAELAIPYYIALAMYAMHAGRQVSGEVGCVIVKSVVSLACHV</sequence>
<dbReference type="CDD" id="cd00190">
    <property type="entry name" value="Tryp_SPc"/>
    <property type="match status" value="1"/>
</dbReference>
<feature type="compositionally biased region" description="Low complexity" evidence="18">
    <location>
        <begin position="111"/>
        <end position="123"/>
    </location>
</feature>
<evidence type="ECO:0000256" key="8">
    <source>
        <dbReference type="ARBA" id="ARBA00022989"/>
    </source>
</evidence>
<dbReference type="PROSITE" id="PS50240">
    <property type="entry name" value="TRYPSIN_DOM"/>
    <property type="match status" value="1"/>
</dbReference>
<feature type="compositionally biased region" description="Basic and acidic residues" evidence="18">
    <location>
        <begin position="124"/>
        <end position="138"/>
    </location>
</feature>
<dbReference type="PANTHER" id="PTHR11048">
    <property type="entry name" value="PRENYLTRANSFERASES"/>
    <property type="match status" value="1"/>
</dbReference>
<evidence type="ECO:0000256" key="13">
    <source>
        <dbReference type="ARBA" id="ARBA00024195"/>
    </source>
</evidence>
<dbReference type="InterPro" id="IPR009003">
    <property type="entry name" value="Peptidase_S1_PA"/>
</dbReference>
<feature type="chain" id="PRO_5035467757" description="4-hydroxybenzoate polyprenyltransferase" evidence="20">
    <location>
        <begin position="20"/>
        <end position="1610"/>
    </location>
</feature>